<reference evidence="3 4" key="1">
    <citation type="submission" date="2017-07" db="EMBL/GenBank/DDBJ databases">
        <title>Genome Sequence of Arenibacter algicola Strain SMS7 Isolated from a culture of the Diatom Skeletonema marinoi.</title>
        <authorList>
            <person name="Topel M."/>
            <person name="Pinder M.I.M."/>
            <person name="Johansson O.N."/>
            <person name="Kourtchenko O."/>
            <person name="Godhe A."/>
            <person name="Clarke A.K."/>
        </authorList>
    </citation>
    <scope>NUCLEOTIDE SEQUENCE [LARGE SCALE GENOMIC DNA]</scope>
    <source>
        <strain evidence="3 4">SMS7</strain>
    </source>
</reference>
<feature type="transmembrane region" description="Helical" evidence="1">
    <location>
        <begin position="6"/>
        <end position="23"/>
    </location>
</feature>
<dbReference type="KEGG" id="aalg:AREALGSMS7_01981"/>
<dbReference type="EMBL" id="CP022515">
    <property type="protein sequence ID" value="ASO05441.1"/>
    <property type="molecule type" value="Genomic_DNA"/>
</dbReference>
<organism evidence="3 4">
    <name type="scientific">Arenibacter algicola</name>
    <dbReference type="NCBI Taxonomy" id="616991"/>
    <lineage>
        <taxon>Bacteria</taxon>
        <taxon>Pseudomonadati</taxon>
        <taxon>Bacteroidota</taxon>
        <taxon>Flavobacteriia</taxon>
        <taxon>Flavobacteriales</taxon>
        <taxon>Flavobacteriaceae</taxon>
        <taxon>Arenibacter</taxon>
    </lineage>
</organism>
<keyword evidence="1" id="KW-0472">Membrane</keyword>
<name>A0A221UX25_9FLAO</name>
<evidence type="ECO:0000313" key="3">
    <source>
        <dbReference type="EMBL" id="ASO05441.1"/>
    </source>
</evidence>
<keyword evidence="1" id="KW-0812">Transmembrane</keyword>
<protein>
    <submittedName>
        <fullName evidence="3">Uncharacterized protein</fullName>
    </submittedName>
</protein>
<proteinExistence type="predicted"/>
<dbReference type="Proteomes" id="UP000204551">
    <property type="component" value="Chromosome"/>
</dbReference>
<sequence>MAGKHWIIVLIIVVMSYLIYNGVQDLKYGKEIWTTESRGIMIDRCMQDSKEMAINYRELTFEYCVCTTDKIQAEFTQREYTKILEKPMEIQEEKLLPSFQSCLTEYQGKIKKEKIKASAQQGL</sequence>
<dbReference type="AlphaFoldDB" id="A0A221UX25"/>
<evidence type="ECO:0000313" key="2">
    <source>
        <dbReference type="EMBL" id="ASO05438.1"/>
    </source>
</evidence>
<evidence type="ECO:0000256" key="1">
    <source>
        <dbReference type="SAM" id="Phobius"/>
    </source>
</evidence>
<accession>A0A221UX25</accession>
<dbReference type="EMBL" id="CP022515">
    <property type="protein sequence ID" value="ASO05438.1"/>
    <property type="molecule type" value="Genomic_DNA"/>
</dbReference>
<gene>
    <name evidence="2" type="ORF">AREALGSMS7_01978</name>
    <name evidence="3" type="ORF">AREALGSMS7_01981</name>
</gene>
<evidence type="ECO:0000313" key="4">
    <source>
        <dbReference type="Proteomes" id="UP000204551"/>
    </source>
</evidence>
<keyword evidence="1" id="KW-1133">Transmembrane helix</keyword>
<dbReference type="KEGG" id="aalg:AREALGSMS7_01978"/>